<dbReference type="eggNOG" id="ENOG5032RR4">
    <property type="taxonomic scope" value="Bacteria"/>
</dbReference>
<evidence type="ECO:0000313" key="2">
    <source>
        <dbReference type="EMBL" id="GAB48462.1"/>
    </source>
</evidence>
<dbReference type="EMBL" id="BAFE01000052">
    <property type="protein sequence ID" value="GAB48462.1"/>
    <property type="molecule type" value="Genomic_DNA"/>
</dbReference>
<evidence type="ECO:0000313" key="3">
    <source>
        <dbReference type="Proteomes" id="UP000004367"/>
    </source>
</evidence>
<feature type="region of interest" description="Disordered" evidence="1">
    <location>
        <begin position="103"/>
        <end position="137"/>
    </location>
</feature>
<gene>
    <name evidence="2" type="ORF">MOPEL_073_01030</name>
</gene>
<dbReference type="Proteomes" id="UP000004367">
    <property type="component" value="Unassembled WGS sequence"/>
</dbReference>
<dbReference type="AlphaFoldDB" id="H5URV4"/>
<feature type="compositionally biased region" description="Low complexity" evidence="1">
    <location>
        <begin position="126"/>
        <end position="135"/>
    </location>
</feature>
<evidence type="ECO:0008006" key="4">
    <source>
        <dbReference type="Google" id="ProtNLM"/>
    </source>
</evidence>
<sequence>MSAWQLGPGGVEGATLSLVSLMRRCSRTACGRPAVATLTYVYAEQTAVLGPLATFAEPHTYDLCAFHAERLTAPQGWELVRLATHFEEPTPGDDLLAVAEAVRERPDPASRKPAVEPYEESHSDMAADGTDGAAGSRVAHLRVMRERRGRR</sequence>
<dbReference type="STRING" id="1089455.MOPEL_073_01030"/>
<name>H5URV4_9MICO</name>
<accession>H5URV4</accession>
<keyword evidence="3" id="KW-1185">Reference proteome</keyword>
<reference evidence="2 3" key="1">
    <citation type="submission" date="2012-02" db="EMBL/GenBank/DDBJ databases">
        <title>Whole genome shotgun sequence of Mobilicoccus pelagius NBRC 104925.</title>
        <authorList>
            <person name="Yoshida Y."/>
            <person name="Hosoyama A."/>
            <person name="Tsuchikane K."/>
            <person name="Katsumata H."/>
            <person name="Yamazaki S."/>
            <person name="Fujita N."/>
        </authorList>
    </citation>
    <scope>NUCLEOTIDE SEQUENCE [LARGE SCALE GENOMIC DNA]</scope>
    <source>
        <strain evidence="2 3">NBRC 104925</strain>
    </source>
</reference>
<dbReference type="InterPro" id="IPR021888">
    <property type="entry name" value="DUF3499"/>
</dbReference>
<organism evidence="2 3">
    <name type="scientific">Mobilicoccus pelagius NBRC 104925</name>
    <dbReference type="NCBI Taxonomy" id="1089455"/>
    <lineage>
        <taxon>Bacteria</taxon>
        <taxon>Bacillati</taxon>
        <taxon>Actinomycetota</taxon>
        <taxon>Actinomycetes</taxon>
        <taxon>Micrococcales</taxon>
        <taxon>Dermatophilaceae</taxon>
        <taxon>Mobilicoccus</taxon>
    </lineage>
</organism>
<protein>
    <recommendedName>
        <fullName evidence="4">DUF3499 domain-containing protein</fullName>
    </recommendedName>
</protein>
<feature type="compositionally biased region" description="Basic and acidic residues" evidence="1">
    <location>
        <begin position="103"/>
        <end position="125"/>
    </location>
</feature>
<comment type="caution">
    <text evidence="2">The sequence shown here is derived from an EMBL/GenBank/DDBJ whole genome shotgun (WGS) entry which is preliminary data.</text>
</comment>
<evidence type="ECO:0000256" key="1">
    <source>
        <dbReference type="SAM" id="MobiDB-lite"/>
    </source>
</evidence>
<proteinExistence type="predicted"/>
<dbReference type="Pfam" id="PF12005">
    <property type="entry name" value="DUF3499"/>
    <property type="match status" value="1"/>
</dbReference>